<protein>
    <recommendedName>
        <fullName evidence="1">Aminotransferase</fullName>
        <ecNumber evidence="1">2.6.1.-</ecNumber>
    </recommendedName>
</protein>
<reference evidence="3 4" key="1">
    <citation type="submission" date="2018-08" db="EMBL/GenBank/DDBJ databases">
        <title>A genome reference for cultivated species of the human gut microbiota.</title>
        <authorList>
            <person name="Zou Y."/>
            <person name="Xue W."/>
            <person name="Luo G."/>
        </authorList>
    </citation>
    <scope>NUCLEOTIDE SEQUENCE [LARGE SCALE GENOMIC DNA]</scope>
    <source>
        <strain evidence="3 4">AF22-21</strain>
    </source>
</reference>
<dbReference type="Gene3D" id="3.40.640.10">
    <property type="entry name" value="Type I PLP-dependent aspartate aminotransferase-like (Major domain)"/>
    <property type="match status" value="1"/>
</dbReference>
<dbReference type="GO" id="GO:0030170">
    <property type="term" value="F:pyridoxal phosphate binding"/>
    <property type="evidence" value="ECO:0007669"/>
    <property type="project" value="InterPro"/>
</dbReference>
<dbReference type="SUPFAM" id="SSF53383">
    <property type="entry name" value="PLP-dependent transferases"/>
    <property type="match status" value="1"/>
</dbReference>
<dbReference type="InterPro" id="IPR015422">
    <property type="entry name" value="PyrdxlP-dep_Trfase_small"/>
</dbReference>
<dbReference type="NCBIfam" id="NF005305">
    <property type="entry name" value="PRK06836.1"/>
    <property type="match status" value="1"/>
</dbReference>
<evidence type="ECO:0000259" key="2">
    <source>
        <dbReference type="Pfam" id="PF00155"/>
    </source>
</evidence>
<dbReference type="InterPro" id="IPR015424">
    <property type="entry name" value="PyrdxlP-dep_Trfase"/>
</dbReference>
<accession>A0A3R6CWF9</accession>
<feature type="domain" description="Aminotransferase class I/classII large" evidence="2">
    <location>
        <begin position="35"/>
        <end position="382"/>
    </location>
</feature>
<keyword evidence="1 3" id="KW-0808">Transferase</keyword>
<organism evidence="3 4">
    <name type="scientific">Coprococcus eutactus</name>
    <dbReference type="NCBI Taxonomy" id="33043"/>
    <lineage>
        <taxon>Bacteria</taxon>
        <taxon>Bacillati</taxon>
        <taxon>Bacillota</taxon>
        <taxon>Clostridia</taxon>
        <taxon>Lachnospirales</taxon>
        <taxon>Lachnospiraceae</taxon>
        <taxon>Coprococcus</taxon>
    </lineage>
</organism>
<sequence>MISKKYSAMLNNTSIIREFAQYASKRAAEIGAENVFNYTIGNPSVPTTDDFNKGLIDLIQNEDSLALHGYSPTLTIYSVRKAVADSLNRRFGMEYVPEDIFMTSGAAGALAHAIRCVTEPGDEVITFAPYFPEYVPYVDGTGAVLKVVPADITSFQINFDAFLEMMNPNVQAILINSPNNPSGIVYSTETITRLAQILSEKQEEYGHDIYLISDEPYREIVFEGTDSPFISKFYANTICCYSFSKSLSLPGERIGYVAVNPKCKDAELIINMCGQVSRFTGHNCPSSLIQLGVAKVLDETSDLSIYEKNKNILYKELTAMGYECVEPGGTFYMFPKTPIADANEFCNMTAHELDLILVPGDSFMCPGHMRLAYCTTTDMVERSLPLFEKAIKMCK</sequence>
<gene>
    <name evidence="3" type="ORF">DWX94_00150</name>
</gene>
<comment type="caution">
    <text evidence="3">The sequence shown here is derived from an EMBL/GenBank/DDBJ whole genome shotgun (WGS) entry which is preliminary data.</text>
</comment>
<evidence type="ECO:0000256" key="1">
    <source>
        <dbReference type="RuleBase" id="RU000481"/>
    </source>
</evidence>
<name>A0A3R6CWF9_9FIRM</name>
<comment type="cofactor">
    <cofactor evidence="1">
        <name>pyridoxal 5'-phosphate</name>
        <dbReference type="ChEBI" id="CHEBI:597326"/>
    </cofactor>
</comment>
<dbReference type="PANTHER" id="PTHR42691:SF1">
    <property type="entry name" value="ASPARTATE AMINOTRANSFERASE YHDR-RELATED"/>
    <property type="match status" value="1"/>
</dbReference>
<dbReference type="InterPro" id="IPR004839">
    <property type="entry name" value="Aminotransferase_I/II_large"/>
</dbReference>
<keyword evidence="1 3" id="KW-0032">Aminotransferase</keyword>
<dbReference type="OrthoDB" id="9802328at2"/>
<proteinExistence type="inferred from homology"/>
<dbReference type="GO" id="GO:0008483">
    <property type="term" value="F:transaminase activity"/>
    <property type="evidence" value="ECO:0007669"/>
    <property type="project" value="UniProtKB-KW"/>
</dbReference>
<dbReference type="InterPro" id="IPR004838">
    <property type="entry name" value="NHTrfase_class1_PyrdxlP-BS"/>
</dbReference>
<dbReference type="Gene3D" id="3.90.1150.10">
    <property type="entry name" value="Aspartate Aminotransferase, domain 1"/>
    <property type="match status" value="2"/>
</dbReference>
<dbReference type="InterPro" id="IPR015421">
    <property type="entry name" value="PyrdxlP-dep_Trfase_major"/>
</dbReference>
<dbReference type="Proteomes" id="UP000283295">
    <property type="component" value="Unassembled WGS sequence"/>
</dbReference>
<dbReference type="PROSITE" id="PS00105">
    <property type="entry name" value="AA_TRANSFER_CLASS_1"/>
    <property type="match status" value="1"/>
</dbReference>
<dbReference type="PANTHER" id="PTHR42691">
    <property type="entry name" value="ASPARTATE AMINOTRANSFERASE YHDR-RELATED"/>
    <property type="match status" value="1"/>
</dbReference>
<comment type="similarity">
    <text evidence="1">Belongs to the class-I pyridoxal-phosphate-dependent aminotransferase family.</text>
</comment>
<evidence type="ECO:0000313" key="4">
    <source>
        <dbReference type="Proteomes" id="UP000283295"/>
    </source>
</evidence>
<dbReference type="EC" id="2.6.1.-" evidence="1"/>
<dbReference type="EMBL" id="QRVK01000001">
    <property type="protein sequence ID" value="RGS44259.1"/>
    <property type="molecule type" value="Genomic_DNA"/>
</dbReference>
<dbReference type="Pfam" id="PF00155">
    <property type="entry name" value="Aminotran_1_2"/>
    <property type="match status" value="1"/>
</dbReference>
<dbReference type="AlphaFoldDB" id="A0A3R6CWF9"/>
<dbReference type="CDD" id="cd00609">
    <property type="entry name" value="AAT_like"/>
    <property type="match status" value="1"/>
</dbReference>
<evidence type="ECO:0000313" key="3">
    <source>
        <dbReference type="EMBL" id="RGS44259.1"/>
    </source>
</evidence>